<name>A0AAN7UVP7_9PEZI</name>
<gene>
    <name evidence="1" type="ORF">RRF57_007678</name>
</gene>
<evidence type="ECO:0000313" key="2">
    <source>
        <dbReference type="Proteomes" id="UP001305414"/>
    </source>
</evidence>
<proteinExistence type="predicted"/>
<protein>
    <submittedName>
        <fullName evidence="1">Uncharacterized protein</fullName>
    </submittedName>
</protein>
<accession>A0AAN7UVP7</accession>
<dbReference type="Proteomes" id="UP001305414">
    <property type="component" value="Unassembled WGS sequence"/>
</dbReference>
<dbReference type="AlphaFoldDB" id="A0AAN7UVP7"/>
<reference evidence="1 2" key="1">
    <citation type="submission" date="2023-10" db="EMBL/GenBank/DDBJ databases">
        <title>Draft genome sequence of Xylaria bambusicola isolate GMP-LS, the root and basal stem rot pathogen of sugarcane in Indonesia.</title>
        <authorList>
            <person name="Selvaraj P."/>
            <person name="Muralishankar V."/>
            <person name="Muruganantham S."/>
            <person name="Sp S."/>
            <person name="Haryani S."/>
            <person name="Lau K.J.X."/>
            <person name="Naqvi N.I."/>
        </authorList>
    </citation>
    <scope>NUCLEOTIDE SEQUENCE [LARGE SCALE GENOMIC DNA]</scope>
    <source>
        <strain evidence="1">GMP-LS</strain>
    </source>
</reference>
<evidence type="ECO:0000313" key="1">
    <source>
        <dbReference type="EMBL" id="KAK5631964.1"/>
    </source>
</evidence>
<keyword evidence="2" id="KW-1185">Reference proteome</keyword>
<organism evidence="1 2">
    <name type="scientific">Xylaria bambusicola</name>
    <dbReference type="NCBI Taxonomy" id="326684"/>
    <lineage>
        <taxon>Eukaryota</taxon>
        <taxon>Fungi</taxon>
        <taxon>Dikarya</taxon>
        <taxon>Ascomycota</taxon>
        <taxon>Pezizomycotina</taxon>
        <taxon>Sordariomycetes</taxon>
        <taxon>Xylariomycetidae</taxon>
        <taxon>Xylariales</taxon>
        <taxon>Xylariaceae</taxon>
        <taxon>Xylaria</taxon>
    </lineage>
</organism>
<sequence length="295" mass="33209">MSSSNKPITPPMYATNDWIISRARALIDYDSYDEIEKWLDNSGDEDDTFEFPEYFEDLVGEIQDYDPDNRVLTPMTLVERLEAAAAKTEKYDNDEEQESDLEDINSHLSLAFSSGDELLPSTLVSHHRDRVVGKTGVAYASLDEMLYEHVPSMKIEPGFTTARVQTVSIPARTPSDNYALESIALPPPAYIATDRHRRKKYVRPRLYSYSDMDNMEKGLGIERGLSPIPRIRGNSFSRSPSPLSNFTSASASTLTPISSHIHPIPDSVPSESSAKFLLRTTRMTLMQPKAWLLVL</sequence>
<dbReference type="EMBL" id="JAWHQM010000022">
    <property type="protein sequence ID" value="KAK5631964.1"/>
    <property type="molecule type" value="Genomic_DNA"/>
</dbReference>
<comment type="caution">
    <text evidence="1">The sequence shown here is derived from an EMBL/GenBank/DDBJ whole genome shotgun (WGS) entry which is preliminary data.</text>
</comment>